<dbReference type="PANTHER" id="PTHR30212:SF2">
    <property type="entry name" value="PROTEIN YIIM"/>
    <property type="match status" value="1"/>
</dbReference>
<dbReference type="Pfam" id="PF03475">
    <property type="entry name" value="YiiM_3-alpha"/>
    <property type="match status" value="1"/>
</dbReference>
<reference evidence="2" key="1">
    <citation type="journal article" date="2014" name="Int. J. Syst. Evol. Microbiol.">
        <title>Complete genome of a new Firmicutes species belonging to the dominant human colonic microbiota ('Ruminococcus bicirculans') reveals two chromosomes and a selective capacity to utilize plant glucans.</title>
        <authorList>
            <consortium name="NISC Comparative Sequencing Program"/>
            <person name="Wegmann U."/>
            <person name="Louis P."/>
            <person name="Goesmann A."/>
            <person name="Henrissat B."/>
            <person name="Duncan S.H."/>
            <person name="Flint H.J."/>
        </authorList>
    </citation>
    <scope>NUCLEOTIDE SEQUENCE</scope>
    <source>
        <strain evidence="2">NBRC 102424</strain>
    </source>
</reference>
<dbReference type="InterPro" id="IPR005163">
    <property type="entry name" value="Tri_helical_YiiM-like"/>
</dbReference>
<dbReference type="Pfam" id="PF03473">
    <property type="entry name" value="MOSC"/>
    <property type="match status" value="1"/>
</dbReference>
<comment type="caution">
    <text evidence="2">The sequence shown here is derived from an EMBL/GenBank/DDBJ whole genome shotgun (WGS) entry which is preliminary data.</text>
</comment>
<evidence type="ECO:0000313" key="2">
    <source>
        <dbReference type="EMBL" id="GLQ00467.1"/>
    </source>
</evidence>
<dbReference type="SUPFAM" id="SSF50800">
    <property type="entry name" value="PK beta-barrel domain-like"/>
    <property type="match status" value="1"/>
</dbReference>
<protein>
    <submittedName>
        <fullName evidence="2">Molybdenum cofactor sulfurase</fullName>
    </submittedName>
</protein>
<dbReference type="RefSeq" id="WP_284723418.1">
    <property type="nucleotide sequence ID" value="NZ_BSND01000006.1"/>
</dbReference>
<dbReference type="Proteomes" id="UP001161423">
    <property type="component" value="Unassembled WGS sequence"/>
</dbReference>
<dbReference type="InterPro" id="IPR052353">
    <property type="entry name" value="Benzoxazolinone_Detox_Enz"/>
</dbReference>
<organism evidence="2 3">
    <name type="scientific">Methylophaga thalassica</name>
    <dbReference type="NCBI Taxonomy" id="40223"/>
    <lineage>
        <taxon>Bacteria</taxon>
        <taxon>Pseudomonadati</taxon>
        <taxon>Pseudomonadota</taxon>
        <taxon>Gammaproteobacteria</taxon>
        <taxon>Thiotrichales</taxon>
        <taxon>Piscirickettsiaceae</taxon>
        <taxon>Methylophaga</taxon>
    </lineage>
</organism>
<proteinExistence type="predicted"/>
<reference evidence="2" key="2">
    <citation type="submission" date="2023-01" db="EMBL/GenBank/DDBJ databases">
        <title>Draft genome sequence of Methylophaga thalassica strain NBRC 102424.</title>
        <authorList>
            <person name="Sun Q."/>
            <person name="Mori K."/>
        </authorList>
    </citation>
    <scope>NUCLEOTIDE SEQUENCE</scope>
    <source>
        <strain evidence="2">NBRC 102424</strain>
    </source>
</reference>
<dbReference type="Gene3D" id="2.40.33.20">
    <property type="entry name" value="PK beta-barrel domain-like"/>
    <property type="match status" value="1"/>
</dbReference>
<dbReference type="InterPro" id="IPR005302">
    <property type="entry name" value="MoCF_Sase_C"/>
</dbReference>
<sequence>MKLLLPIVTVDAVLIGKSAPLGLNGEPSAMNKHIIQDRVYLGTEGLLGDEQADRRHHGGVEKALHHFPAEHYSTLQKHLKKYTDGAFSVGRFGENISTTGLIESDVCIGDIFQLGEAIIQVSQGRQPCWKLNARYDYPEMAKQVQSLKTIGWYYRVITPGYLQAGDSLVLLQRPYPDWSIARLLSYLFEDTLNLTALKAMVDIPYLAQTWRDMAQKRIDSGQVESWQHRLTTPDKQS</sequence>
<feature type="domain" description="MOSC" evidence="1">
    <location>
        <begin position="33"/>
        <end position="171"/>
    </location>
</feature>
<gene>
    <name evidence="2" type="ORF">GCM10007891_23200</name>
</gene>
<dbReference type="PROSITE" id="PS51340">
    <property type="entry name" value="MOSC"/>
    <property type="match status" value="1"/>
</dbReference>
<evidence type="ECO:0000313" key="3">
    <source>
        <dbReference type="Proteomes" id="UP001161423"/>
    </source>
</evidence>
<accession>A0ABQ5TWB8</accession>
<name>A0ABQ5TWB8_9GAMM</name>
<evidence type="ECO:0000259" key="1">
    <source>
        <dbReference type="PROSITE" id="PS51340"/>
    </source>
</evidence>
<dbReference type="InterPro" id="IPR011037">
    <property type="entry name" value="Pyrv_Knase-like_insert_dom_sf"/>
</dbReference>
<dbReference type="PANTHER" id="PTHR30212">
    <property type="entry name" value="PROTEIN YIIM"/>
    <property type="match status" value="1"/>
</dbReference>
<keyword evidence="3" id="KW-1185">Reference proteome</keyword>
<dbReference type="EMBL" id="BSND01000006">
    <property type="protein sequence ID" value="GLQ00467.1"/>
    <property type="molecule type" value="Genomic_DNA"/>
</dbReference>